<dbReference type="Proteomes" id="UP001234297">
    <property type="component" value="Chromosome 8"/>
</dbReference>
<name>A0ACC2LIB2_PERAE</name>
<dbReference type="EMBL" id="CM056816">
    <property type="protein sequence ID" value="KAJ8633085.1"/>
    <property type="molecule type" value="Genomic_DNA"/>
</dbReference>
<accession>A0ACC2LIB2</accession>
<comment type="caution">
    <text evidence="1">The sequence shown here is derived from an EMBL/GenBank/DDBJ whole genome shotgun (WGS) entry which is preliminary data.</text>
</comment>
<organism evidence="1 2">
    <name type="scientific">Persea americana</name>
    <name type="common">Avocado</name>
    <dbReference type="NCBI Taxonomy" id="3435"/>
    <lineage>
        <taxon>Eukaryota</taxon>
        <taxon>Viridiplantae</taxon>
        <taxon>Streptophyta</taxon>
        <taxon>Embryophyta</taxon>
        <taxon>Tracheophyta</taxon>
        <taxon>Spermatophyta</taxon>
        <taxon>Magnoliopsida</taxon>
        <taxon>Magnoliidae</taxon>
        <taxon>Laurales</taxon>
        <taxon>Lauraceae</taxon>
        <taxon>Persea</taxon>
    </lineage>
</organism>
<reference evidence="1 2" key="1">
    <citation type="journal article" date="2022" name="Hortic Res">
        <title>A haplotype resolved chromosomal level avocado genome allows analysis of novel avocado genes.</title>
        <authorList>
            <person name="Nath O."/>
            <person name="Fletcher S.J."/>
            <person name="Hayward A."/>
            <person name="Shaw L.M."/>
            <person name="Masouleh A.K."/>
            <person name="Furtado A."/>
            <person name="Henry R.J."/>
            <person name="Mitter N."/>
        </authorList>
    </citation>
    <scope>NUCLEOTIDE SEQUENCE [LARGE SCALE GENOMIC DNA]</scope>
    <source>
        <strain evidence="2">cv. Hass</strain>
    </source>
</reference>
<proteinExistence type="predicted"/>
<sequence>MCFIKPQRFSNISSPLSSTSAAPGASFNTSTTWIDEKIEARVKTDVTVTPKVLCTEIFRCYGVEISDLKMWKAKESALKKICGSFKESFRFIPLLCSTILKYNPRSIVWYEVENDGSFKGFSVAYSASIQGFLNGVLDEDIASGAVDGGIVVSFILHFAFGVMDGGILL</sequence>
<evidence type="ECO:0000313" key="2">
    <source>
        <dbReference type="Proteomes" id="UP001234297"/>
    </source>
</evidence>
<evidence type="ECO:0000313" key="1">
    <source>
        <dbReference type="EMBL" id="KAJ8633085.1"/>
    </source>
</evidence>
<gene>
    <name evidence="1" type="ORF">MRB53_026421</name>
</gene>
<protein>
    <submittedName>
        <fullName evidence="1">Uncharacterized protein</fullName>
    </submittedName>
</protein>
<keyword evidence="2" id="KW-1185">Reference proteome</keyword>